<accession>A0A6B8RIG9</accession>
<proteinExistence type="predicted"/>
<evidence type="ECO:0000313" key="2">
    <source>
        <dbReference type="Proteomes" id="UP000426246"/>
    </source>
</evidence>
<keyword evidence="2" id="KW-1185">Reference proteome</keyword>
<organism evidence="1 2">
    <name type="scientific">Paenibacillus psychroresistens</name>
    <dbReference type="NCBI Taxonomy" id="1778678"/>
    <lineage>
        <taxon>Bacteria</taxon>
        <taxon>Bacillati</taxon>
        <taxon>Bacillota</taxon>
        <taxon>Bacilli</taxon>
        <taxon>Bacillales</taxon>
        <taxon>Paenibacillaceae</taxon>
        <taxon>Paenibacillus</taxon>
    </lineage>
</organism>
<dbReference type="OrthoDB" id="2880119at2"/>
<dbReference type="RefSeq" id="WP_155700381.1">
    <property type="nucleotide sequence ID" value="NZ_CP034235.1"/>
</dbReference>
<reference evidence="2" key="1">
    <citation type="submission" date="2018-11" db="EMBL/GenBank/DDBJ databases">
        <title>Complete genome sequence of Paenibacillus sp. ML311-T8.</title>
        <authorList>
            <person name="Nam Y.-D."/>
            <person name="Kang J."/>
            <person name="Chung W.-H."/>
            <person name="Park Y.S."/>
        </authorList>
    </citation>
    <scope>NUCLEOTIDE SEQUENCE [LARGE SCALE GENOMIC DNA]</scope>
    <source>
        <strain evidence="2">ML311-T8</strain>
    </source>
</reference>
<name>A0A6B8RIG9_9BACL</name>
<evidence type="ECO:0000313" key="1">
    <source>
        <dbReference type="EMBL" id="QGQ95362.1"/>
    </source>
</evidence>
<dbReference type="AlphaFoldDB" id="A0A6B8RIG9"/>
<sequence>MAQRLATEYVKTCLVLTEAEMFKFVTIFADHQVQLQVKVLENGSQDVVFQDAGEDEIVLSFERLDSKYVFTGSCRLSNPNLVTVMRKAVAEFKGSATVNRIYPSYTMVYQYNRGAVIKIIEIKAANEKIIYEYKDTVDQLKLLFLKQNVEYEIQAIHQQINEVLDLRNLSIESTFISQIDQRLQQLSHRLFSLEV</sequence>
<gene>
    <name evidence="1" type="ORF">EHS13_10935</name>
</gene>
<dbReference type="KEGG" id="ppsc:EHS13_10935"/>
<dbReference type="EMBL" id="CP034235">
    <property type="protein sequence ID" value="QGQ95362.1"/>
    <property type="molecule type" value="Genomic_DNA"/>
</dbReference>
<protein>
    <submittedName>
        <fullName evidence="1">Non-ribosomal peptide synthetase module</fullName>
    </submittedName>
</protein>
<dbReference type="Proteomes" id="UP000426246">
    <property type="component" value="Chromosome"/>
</dbReference>